<gene>
    <name evidence="2" type="ORF">BFP71_00620</name>
</gene>
<evidence type="ECO:0000313" key="2">
    <source>
        <dbReference type="EMBL" id="OEK06214.1"/>
    </source>
</evidence>
<dbReference type="InterPro" id="IPR036116">
    <property type="entry name" value="FN3_sf"/>
</dbReference>
<evidence type="ECO:0000313" key="3">
    <source>
        <dbReference type="Proteomes" id="UP000095552"/>
    </source>
</evidence>
<comment type="caution">
    <text evidence="2">The sequence shown here is derived from an EMBL/GenBank/DDBJ whole genome shotgun (WGS) entry which is preliminary data.</text>
</comment>
<name>A0A1E5T4A6_9BACT</name>
<dbReference type="STRING" id="1563681.BFP71_00620"/>
<protein>
    <recommendedName>
        <fullName evidence="4">Fibronectin type-III domain-containing protein</fullName>
    </recommendedName>
</protein>
<feature type="chain" id="PRO_5009185942" description="Fibronectin type-III domain-containing protein" evidence="1">
    <location>
        <begin position="26"/>
        <end position="954"/>
    </location>
</feature>
<dbReference type="Gene3D" id="2.60.40.4070">
    <property type="match status" value="1"/>
</dbReference>
<keyword evidence="1" id="KW-0732">Signal</keyword>
<accession>A0A1E5T4A6</accession>
<dbReference type="Gene3D" id="2.60.40.10">
    <property type="entry name" value="Immunoglobulins"/>
    <property type="match status" value="1"/>
</dbReference>
<evidence type="ECO:0000256" key="1">
    <source>
        <dbReference type="SAM" id="SignalP"/>
    </source>
</evidence>
<dbReference type="OrthoDB" id="1123245at2"/>
<sequence>MHTSKRLAFLAVSCLVILSCSFSKAYATHIRAGDVCIELISQTSLTYRFTFTIYTDLGSEVRVGQGNPIVRFGDGTTIEGEDAILARAESISRTVINNEVGKVVMVFVHTYQAPRTYVASYTEQNRNAGIVNIPNSVDTPFHIQGVTRIEAGNTVNSSPKLSIPPIDRACVGRTYFHNPGAFDPDGDSLVFKIVLPQLAPNLNIVGYTDLNDPLITNEREDGTSPALIQIDQETGLLTWDAPQFVGEYNVAFIVEEWRFSELRNEWIQLGFITRDMQILVEDDCQNERPEIVIPNDLCMEAGTNIREIILGSDPDGHRISLEAFGSPFEITNSPATVSPDQSFIDSPQEYEFNWQTNTSHIRERPYQVQFKISDDSPDTSGPSLSEFATWNITVVAPAPTGLSGAVTNGGGIQLVWDQYQVSNLDPVIQVWRRIDSFDFSPTDCNTGIPDGAYELITEVPSSQTNTVDNNNVRAGTNYCYRLVAKFPLPLGGESYASTEFCISTPIDRALITNVSIEETDQTNGEIFIKWTSPLDIDDDVYPPPYQYSLMRFEGQSGTANGTLVTTTQDNSFVDTNLNTLNDTYNYRVELYTVANPNNLIAISEPASTVRLSALAVQDAIEVNWRANVPWNNQVSSAPYHYIYRNRTDTDATDLGNFVLIDSVDTRSTSFVYTDNGRFNNIPLKEEVEYCYFVTTQGSYGNDRIESPLQNNSQEICAVPGDEVPPINPDILVDNNPDRIDIDGNSAILITPDDCQNIANTPCNYDNFSNTVEWVANSTDNDLAGYRVYFSESGLNDSFSFLAFTEDTEYAHNGLSSLKGCYRITTVDRSGNESDFSETICFDNCPYYRLPNTFTPNADTRNDTFSAFNEPNSECPRFVKEVEFRVFNRWGGKEIYSYSTCGETEPDIFINWDGRDKNGKVLPEGTYYYHAVVTFDVLDEAKRTQEFRNWVKIIR</sequence>
<dbReference type="AlphaFoldDB" id="A0A1E5T4A6"/>
<dbReference type="SUPFAM" id="SSF49265">
    <property type="entry name" value="Fibronectin type III"/>
    <property type="match status" value="1"/>
</dbReference>
<evidence type="ECO:0008006" key="4">
    <source>
        <dbReference type="Google" id="ProtNLM"/>
    </source>
</evidence>
<dbReference type="RefSeq" id="WP_069833526.1">
    <property type="nucleotide sequence ID" value="NZ_MDGQ01000003.1"/>
</dbReference>
<dbReference type="PROSITE" id="PS51257">
    <property type="entry name" value="PROKAR_LIPOPROTEIN"/>
    <property type="match status" value="1"/>
</dbReference>
<keyword evidence="3" id="KW-1185">Reference proteome</keyword>
<feature type="signal peptide" evidence="1">
    <location>
        <begin position="1"/>
        <end position="25"/>
    </location>
</feature>
<dbReference type="EMBL" id="MDGQ01000003">
    <property type="protein sequence ID" value="OEK06214.1"/>
    <property type="molecule type" value="Genomic_DNA"/>
</dbReference>
<organism evidence="2 3">
    <name type="scientific">Roseivirga misakiensis</name>
    <dbReference type="NCBI Taxonomy" id="1563681"/>
    <lineage>
        <taxon>Bacteria</taxon>
        <taxon>Pseudomonadati</taxon>
        <taxon>Bacteroidota</taxon>
        <taxon>Cytophagia</taxon>
        <taxon>Cytophagales</taxon>
        <taxon>Roseivirgaceae</taxon>
        <taxon>Roseivirga</taxon>
    </lineage>
</organism>
<dbReference type="InterPro" id="IPR013783">
    <property type="entry name" value="Ig-like_fold"/>
</dbReference>
<dbReference type="Pfam" id="PF13585">
    <property type="entry name" value="CHU_C"/>
    <property type="match status" value="1"/>
</dbReference>
<dbReference type="Proteomes" id="UP000095552">
    <property type="component" value="Unassembled WGS sequence"/>
</dbReference>
<reference evidence="2 3" key="1">
    <citation type="submission" date="2016-08" db="EMBL/GenBank/DDBJ databases">
        <title>Draft genome of Fabibacter sp. strain SK-8.</title>
        <authorList>
            <person name="Wong S.-K."/>
            <person name="Hamasaki K."/>
            <person name="Yoshizawa S."/>
        </authorList>
    </citation>
    <scope>NUCLEOTIDE SEQUENCE [LARGE SCALE GENOMIC DNA]</scope>
    <source>
        <strain evidence="2 3">SK-8</strain>
    </source>
</reference>
<proteinExistence type="predicted"/>